<evidence type="ECO:0000313" key="1">
    <source>
        <dbReference type="EMBL" id="ETO18583.1"/>
    </source>
</evidence>
<name>X6MX38_RETFI</name>
<dbReference type="EMBL" id="ASPP01014715">
    <property type="protein sequence ID" value="ETO18583.1"/>
    <property type="molecule type" value="Genomic_DNA"/>
</dbReference>
<comment type="caution">
    <text evidence="1">The sequence shown here is derived from an EMBL/GenBank/DDBJ whole genome shotgun (WGS) entry which is preliminary data.</text>
</comment>
<gene>
    <name evidence="1" type="ORF">RFI_18682</name>
</gene>
<protein>
    <submittedName>
        <fullName evidence="1">Uncharacterized protein</fullName>
    </submittedName>
</protein>
<accession>X6MX38</accession>
<proteinExistence type="predicted"/>
<reference evidence="1 2" key="1">
    <citation type="journal article" date="2013" name="Curr. Biol.">
        <title>The Genome of the Foraminiferan Reticulomyxa filosa.</title>
        <authorList>
            <person name="Glockner G."/>
            <person name="Hulsmann N."/>
            <person name="Schleicher M."/>
            <person name="Noegel A.A."/>
            <person name="Eichinger L."/>
            <person name="Gallinger C."/>
            <person name="Pawlowski J."/>
            <person name="Sierra R."/>
            <person name="Euteneuer U."/>
            <person name="Pillet L."/>
            <person name="Moustafa A."/>
            <person name="Platzer M."/>
            <person name="Groth M."/>
            <person name="Szafranski K."/>
            <person name="Schliwa M."/>
        </authorList>
    </citation>
    <scope>NUCLEOTIDE SEQUENCE [LARGE SCALE GENOMIC DNA]</scope>
</reference>
<dbReference type="Proteomes" id="UP000023152">
    <property type="component" value="Unassembled WGS sequence"/>
</dbReference>
<organism evidence="1 2">
    <name type="scientific">Reticulomyxa filosa</name>
    <dbReference type="NCBI Taxonomy" id="46433"/>
    <lineage>
        <taxon>Eukaryota</taxon>
        <taxon>Sar</taxon>
        <taxon>Rhizaria</taxon>
        <taxon>Retaria</taxon>
        <taxon>Foraminifera</taxon>
        <taxon>Monothalamids</taxon>
        <taxon>Reticulomyxidae</taxon>
        <taxon>Reticulomyxa</taxon>
    </lineage>
</organism>
<dbReference type="AlphaFoldDB" id="X6MX38"/>
<evidence type="ECO:0000313" key="2">
    <source>
        <dbReference type="Proteomes" id="UP000023152"/>
    </source>
</evidence>
<keyword evidence="2" id="KW-1185">Reference proteome</keyword>
<sequence length="247" mass="28240">MNCSGSYYYCCYSIYSSRLENFSSLPSQDERIAFDLGSPEFDAMKTLNDAKKCQVEITQIILKKIKKQNSLENKISYLFLTKPLPARIGLKMKQNDGFYTVVVNTKKINNISCTLFSCVKIFLKFKQSTKDFAMNVLQFQKLAEVKKQLALEDLERERQQAVRSLLEAKDAFKASVPQHLLQTKLIDCLTNEASNTLLMASRLGLFDTAREKFVFILKLIRKYGLSKESSELQTSSFPATPFPSEKK</sequence>